<dbReference type="AlphaFoldDB" id="A0A3D8SGM3"/>
<dbReference type="Gene3D" id="3.30.70.100">
    <property type="match status" value="1"/>
</dbReference>
<evidence type="ECO:0000313" key="1">
    <source>
        <dbReference type="EMBL" id="RDW85294.1"/>
    </source>
</evidence>
<evidence type="ECO:0000313" key="2">
    <source>
        <dbReference type="Proteomes" id="UP000256645"/>
    </source>
</evidence>
<keyword evidence="2" id="KW-1185">Reference proteome</keyword>
<name>A0A3D8SGM3_9HELO</name>
<dbReference type="OrthoDB" id="3830579at2759"/>
<dbReference type="InterPro" id="IPR011008">
    <property type="entry name" value="Dimeric_a/b-barrel"/>
</dbReference>
<dbReference type="SUPFAM" id="SSF54909">
    <property type="entry name" value="Dimeric alpha+beta barrel"/>
    <property type="match status" value="1"/>
</dbReference>
<comment type="caution">
    <text evidence="1">The sequence shown here is derived from an EMBL/GenBank/DDBJ whole genome shotgun (WGS) entry which is preliminary data.</text>
</comment>
<gene>
    <name evidence="1" type="ORF">BP6252_02884</name>
</gene>
<reference evidence="1 2" key="1">
    <citation type="journal article" date="2018" name="IMA Fungus">
        <title>IMA Genome-F 9: Draft genome sequence of Annulohypoxylon stygium, Aspergillus mulundensis, Berkeleyomyces basicola (syn. Thielaviopsis basicola), Ceratocystis smalleyi, two Cercospora beticola strains, Coleophoma cylindrospora, Fusarium fracticaudum, Phialophora cf. hyalina, and Morchella septimelata.</title>
        <authorList>
            <person name="Wingfield B.D."/>
            <person name="Bills G.F."/>
            <person name="Dong Y."/>
            <person name="Huang W."/>
            <person name="Nel W.J."/>
            <person name="Swalarsk-Parry B.S."/>
            <person name="Vaghefi N."/>
            <person name="Wilken P.M."/>
            <person name="An Z."/>
            <person name="de Beer Z.W."/>
            <person name="De Vos L."/>
            <person name="Chen L."/>
            <person name="Duong T.A."/>
            <person name="Gao Y."/>
            <person name="Hammerbacher A."/>
            <person name="Kikkert J.R."/>
            <person name="Li Y."/>
            <person name="Li H."/>
            <person name="Li K."/>
            <person name="Li Q."/>
            <person name="Liu X."/>
            <person name="Ma X."/>
            <person name="Naidoo K."/>
            <person name="Pethybridge S.J."/>
            <person name="Sun J."/>
            <person name="Steenkamp E.T."/>
            <person name="van der Nest M.A."/>
            <person name="van Wyk S."/>
            <person name="Wingfield M.J."/>
            <person name="Xiong C."/>
            <person name="Yue Q."/>
            <person name="Zhang X."/>
        </authorList>
    </citation>
    <scope>NUCLEOTIDE SEQUENCE [LARGE SCALE GENOMIC DNA]</scope>
    <source>
        <strain evidence="1 2">BP6252</strain>
    </source>
</reference>
<accession>A0A3D8SGM3</accession>
<proteinExistence type="predicted"/>
<sequence>MAPITEFISIELDPSIDPEDPMSPGSMIWKQAIGELASQPGCLGLQWARRVESPEWLVVKIDWNTWEDYAALDGHKHFEELMAPLSTNKPVISDAAIYGPFTASEVLSAAPTIEILTLLMPSSWSSEQTAALELAAVKVSTSTLSRPNGVKAVTHAWLTSEVDHPDSPTGKAKALRFLLAWPSLTIHHEVMATDEFKKNMGPIKAKCLPPVYGRGMFHAEFSTANSLSSLKR</sequence>
<dbReference type="EMBL" id="PDLM01000002">
    <property type="protein sequence ID" value="RDW85294.1"/>
    <property type="molecule type" value="Genomic_DNA"/>
</dbReference>
<dbReference type="STRING" id="1849047.A0A3D8SGM3"/>
<dbReference type="Proteomes" id="UP000256645">
    <property type="component" value="Unassembled WGS sequence"/>
</dbReference>
<evidence type="ECO:0008006" key="3">
    <source>
        <dbReference type="Google" id="ProtNLM"/>
    </source>
</evidence>
<organism evidence="1 2">
    <name type="scientific">Coleophoma cylindrospora</name>
    <dbReference type="NCBI Taxonomy" id="1849047"/>
    <lineage>
        <taxon>Eukaryota</taxon>
        <taxon>Fungi</taxon>
        <taxon>Dikarya</taxon>
        <taxon>Ascomycota</taxon>
        <taxon>Pezizomycotina</taxon>
        <taxon>Leotiomycetes</taxon>
        <taxon>Helotiales</taxon>
        <taxon>Dermateaceae</taxon>
        <taxon>Coleophoma</taxon>
    </lineage>
</organism>
<protein>
    <recommendedName>
        <fullName evidence="3">ABM domain-containing protein</fullName>
    </recommendedName>
</protein>